<sequence length="1373" mass="154414">MIKKNLCIAFAFFYLGIFAQKVSTIPSPNVASLLKYAEVPVNVYNGTTSSEIPLCNIDEGDLKIPISASYYTTGLKVEEEASNIGLGWTLNAGGVIHLVGQDNSVYRKDYIPLSSELNQTEDPYESNFVFNYVRKGCNFMTSTGNTESKQFQVGADSDFLVCIYNFNGYTGKFIEDKDHNFVSIDKNNIKLERIINSANNTTGFKAITTDGLVYFFELKATIDTHSSTDCQTTQHQYRDSYYLTKIVSPQNKIANFTYVSTQVESLPHLIQNYTKEVLASTSNPFNAPWSNSGPPFMPFEGLNFGYSASQGIDYTISEINTNNSKIVFQNSNREDIKNGKKIDKISLYSKSDTEPIKTILFDYDYFTGSPTFGDYTVVSTAMGTCGVMPNNILESYKSKRLKLKAIKFGETNSNDMIYRFVYDATTLPYKTSAAQDLWGFFNGATNSGLIPNVNNLGYKDNNIPFHFVSNPQPNDRSFNEKFLKAGLLKLIIYPTGGHALMDYESNQFGSPTINSTLVETTQSIYDYNSTVEQSKTFTIPSIINQSVKLSITLTCSSTGPCDLGTSTNNLCAPYSNSGLGVNLTVHPNDIRLYGLLEKNVNGNWQIISEYSRNNADLVNYGIAHGVCGVYNVDITNLITPGAQYRMRVNYPDNKTGILGSAWVDMKISYFTEQEILYPNKGAGLRIKNVTYFDTDGKKASEKNYSYKNGILMTKPVFYRVKDRTDSDMFAPINNANCPTVFNMSEILCNDLQTNSSLIPYVYSTRTLMLNSDPTVPYSYNAQGSLVGYSEVTIQYGNKDNSNGEEVYTFNNLSDYSTYYASRPIGLPEIRYLRNGTLKEKSFYKIAGNGPFSTKEIVKKEIYDFIVKDQRRYWAYMAEYIPMNFYCPTTLKSSSVLDYNSNFMHFYPIKTGKILLNSKKEISYFNGKAITRQYNYNYNDKNQLASEKITDDDGKITEIKNYYPNDLLLGNQSSEMQMLINSNRIDIPVKFEKFINNKKVFEKAIKYTQDASTGNILLPKEEHDLLIKDNSQSLDINTLDNIRTIYDRYDSYGNVLQYTNDKKPVVFIWGYNKMLPIAKIEGGATYPNGINSNTSDIPQDLINSIVEASNLDVDAASEAALDNKLDNFRKDVRMKGYLITTYTYDPLIGLKNITYPSGIKEFYFYDNKNRLILIKDNENNIVKNYNYHYINSLASTNIFVNAEISKTFLKNDCPTGQVGTPVTYTIPQGSYISNISQNDADSKAQNNLNSNGQNYANTYGICSQGCPFTLASNIDSTNNISSVMQDGNTISMFIEISTNNQNVNLPWTQGGYIIGTVGENCKPTSTRAVDYTDEYTGIKWKIIVFPVTGQVLAMVLNGQVSINNPIQIKIQYQK</sequence>
<gene>
    <name evidence="3" type="ORF">B0E34_00970</name>
</gene>
<proteinExistence type="predicted"/>
<reference evidence="4" key="1">
    <citation type="submission" date="2017-02" db="EMBL/GenBank/DDBJ databases">
        <authorList>
            <person name="Tetz G."/>
            <person name="Tetz V."/>
        </authorList>
    </citation>
    <scope>NUCLEOTIDE SEQUENCE [LARGE SCALE GENOMIC DNA]</scope>
    <source>
        <strain evidence="4">VT16-26</strain>
    </source>
</reference>
<dbReference type="InterPro" id="IPR046020">
    <property type="entry name" value="DUF5977"/>
</dbReference>
<dbReference type="Pfam" id="PF19404">
    <property type="entry name" value="DUF5977"/>
    <property type="match status" value="1"/>
</dbReference>
<evidence type="ECO:0000313" key="3">
    <source>
        <dbReference type="EMBL" id="OVE62830.1"/>
    </source>
</evidence>
<evidence type="ECO:0000313" key="4">
    <source>
        <dbReference type="Proteomes" id="UP000196355"/>
    </source>
</evidence>
<dbReference type="Proteomes" id="UP000196355">
    <property type="component" value="Unassembled WGS sequence"/>
</dbReference>
<dbReference type="EMBL" id="MVAG01000039">
    <property type="protein sequence ID" value="OVE62830.1"/>
    <property type="molecule type" value="Genomic_DNA"/>
</dbReference>
<comment type="caution">
    <text evidence="3">The sequence shown here is derived from an EMBL/GenBank/DDBJ whole genome shotgun (WGS) entry which is preliminary data.</text>
</comment>
<feature type="domain" description="DUF5977" evidence="2">
    <location>
        <begin position="1198"/>
        <end position="1262"/>
    </location>
</feature>
<feature type="signal peptide" evidence="1">
    <location>
        <begin position="1"/>
        <end position="19"/>
    </location>
</feature>
<evidence type="ECO:0000256" key="1">
    <source>
        <dbReference type="SAM" id="SignalP"/>
    </source>
</evidence>
<organism evidence="3 4">
    <name type="scientific">Chryseobacterium mucoviscidosis</name>
    <dbReference type="NCBI Taxonomy" id="1945581"/>
    <lineage>
        <taxon>Bacteria</taxon>
        <taxon>Pseudomonadati</taxon>
        <taxon>Bacteroidota</taxon>
        <taxon>Flavobacteriia</taxon>
        <taxon>Flavobacteriales</taxon>
        <taxon>Weeksellaceae</taxon>
        <taxon>Chryseobacterium group</taxon>
        <taxon>Chryseobacterium</taxon>
    </lineage>
</organism>
<keyword evidence="1" id="KW-0732">Signal</keyword>
<name>A0A202CGL4_9FLAO</name>
<feature type="chain" id="PRO_5012284187" description="DUF5977 domain-containing protein" evidence="1">
    <location>
        <begin position="20"/>
        <end position="1373"/>
    </location>
</feature>
<keyword evidence="4" id="KW-1185">Reference proteome</keyword>
<evidence type="ECO:0000259" key="2">
    <source>
        <dbReference type="Pfam" id="PF19404"/>
    </source>
</evidence>
<dbReference type="RefSeq" id="WP_087705978.1">
    <property type="nucleotide sequence ID" value="NZ_MVAG01000039.1"/>
</dbReference>
<protein>
    <recommendedName>
        <fullName evidence="2">DUF5977 domain-containing protein</fullName>
    </recommendedName>
</protein>
<accession>A0A202CGL4</accession>